<dbReference type="SUPFAM" id="SSF46785">
    <property type="entry name" value="Winged helix' DNA-binding domain"/>
    <property type="match status" value="1"/>
</dbReference>
<dbReference type="InterPro" id="IPR036388">
    <property type="entry name" value="WH-like_DNA-bd_sf"/>
</dbReference>
<dbReference type="SMART" id="SM00347">
    <property type="entry name" value="HTH_MARR"/>
    <property type="match status" value="1"/>
</dbReference>
<protein>
    <submittedName>
        <fullName evidence="5">MarR family transcriptional regulator</fullName>
    </submittedName>
</protein>
<proteinExistence type="predicted"/>
<dbReference type="InterPro" id="IPR036390">
    <property type="entry name" value="WH_DNA-bd_sf"/>
</dbReference>
<dbReference type="GO" id="GO:0003677">
    <property type="term" value="F:DNA binding"/>
    <property type="evidence" value="ECO:0007669"/>
    <property type="project" value="UniProtKB-KW"/>
</dbReference>
<dbReference type="AlphaFoldDB" id="A0A6L7GBH6"/>
<dbReference type="GO" id="GO:0003700">
    <property type="term" value="F:DNA-binding transcription factor activity"/>
    <property type="evidence" value="ECO:0007669"/>
    <property type="project" value="InterPro"/>
</dbReference>
<evidence type="ECO:0000313" key="6">
    <source>
        <dbReference type="Proteomes" id="UP000473531"/>
    </source>
</evidence>
<evidence type="ECO:0000313" key="5">
    <source>
        <dbReference type="EMBL" id="MXP13422.1"/>
    </source>
</evidence>
<evidence type="ECO:0000259" key="4">
    <source>
        <dbReference type="PROSITE" id="PS50995"/>
    </source>
</evidence>
<reference evidence="5 6" key="1">
    <citation type="submission" date="2019-12" db="EMBL/GenBank/DDBJ databases">
        <title>Genomic-based taxomic classification of the family Erythrobacteraceae.</title>
        <authorList>
            <person name="Xu L."/>
        </authorList>
    </citation>
    <scope>NUCLEOTIDE SEQUENCE [LARGE SCALE GENOMIC DNA]</scope>
    <source>
        <strain evidence="5 6">KCTC 52259</strain>
    </source>
</reference>
<evidence type="ECO:0000256" key="1">
    <source>
        <dbReference type="ARBA" id="ARBA00023015"/>
    </source>
</evidence>
<dbReference type="Pfam" id="PF12802">
    <property type="entry name" value="MarR_2"/>
    <property type="match status" value="1"/>
</dbReference>
<dbReference type="PRINTS" id="PR00598">
    <property type="entry name" value="HTHMARR"/>
</dbReference>
<dbReference type="OrthoDB" id="8906692at2"/>
<dbReference type="PANTHER" id="PTHR35790">
    <property type="entry name" value="HTH-TYPE TRANSCRIPTIONAL REGULATOR PCHR"/>
    <property type="match status" value="1"/>
</dbReference>
<keyword evidence="6" id="KW-1185">Reference proteome</keyword>
<dbReference type="PROSITE" id="PS50995">
    <property type="entry name" value="HTH_MARR_2"/>
    <property type="match status" value="1"/>
</dbReference>
<dbReference type="InterPro" id="IPR052067">
    <property type="entry name" value="Metal_resp_HTH_trans_reg"/>
</dbReference>
<evidence type="ECO:0000256" key="2">
    <source>
        <dbReference type="ARBA" id="ARBA00023125"/>
    </source>
</evidence>
<dbReference type="InterPro" id="IPR000835">
    <property type="entry name" value="HTH_MarR-typ"/>
</dbReference>
<comment type="caution">
    <text evidence="5">The sequence shown here is derived from an EMBL/GenBank/DDBJ whole genome shotgun (WGS) entry which is preliminary data.</text>
</comment>
<dbReference type="Proteomes" id="UP000473531">
    <property type="component" value="Unassembled WGS sequence"/>
</dbReference>
<dbReference type="EMBL" id="WTYU01000001">
    <property type="protein sequence ID" value="MXP13422.1"/>
    <property type="molecule type" value="Genomic_DNA"/>
</dbReference>
<feature type="domain" description="HTH marR-type" evidence="4">
    <location>
        <begin position="12"/>
        <end position="145"/>
    </location>
</feature>
<accession>A0A6L7GBH6</accession>
<sequence length="162" mass="17720">MSDTGSPVLVLSEFLPYQISITSNAISNRIAEVYRSQFGLKVTEWRVMAVLGDTGALTQRELTSLTLMDKVAVNRACKVLEQRGLASRKPNTSDGRSHLLALTDAGVAMHDRIVPLAREVEQRLLAPLSAQERQTLKDLLKRLRDHSHTLGPATVTDGCGAD</sequence>
<keyword evidence="3" id="KW-0804">Transcription</keyword>
<dbReference type="PANTHER" id="PTHR35790:SF4">
    <property type="entry name" value="HTH-TYPE TRANSCRIPTIONAL REGULATOR PCHR"/>
    <property type="match status" value="1"/>
</dbReference>
<name>A0A6L7GBH6_9SPHN</name>
<organism evidence="5 6">
    <name type="scientific">Allopontixanthobacter confluentis</name>
    <dbReference type="NCBI Taxonomy" id="1849021"/>
    <lineage>
        <taxon>Bacteria</taxon>
        <taxon>Pseudomonadati</taxon>
        <taxon>Pseudomonadota</taxon>
        <taxon>Alphaproteobacteria</taxon>
        <taxon>Sphingomonadales</taxon>
        <taxon>Erythrobacteraceae</taxon>
        <taxon>Allopontixanthobacter</taxon>
    </lineage>
</organism>
<keyword evidence="2" id="KW-0238">DNA-binding</keyword>
<evidence type="ECO:0000256" key="3">
    <source>
        <dbReference type="ARBA" id="ARBA00023163"/>
    </source>
</evidence>
<gene>
    <name evidence="5" type="ORF">GRI44_01465</name>
</gene>
<dbReference type="RefSeq" id="WP_160599593.1">
    <property type="nucleotide sequence ID" value="NZ_WTYU01000001.1"/>
</dbReference>
<keyword evidence="1" id="KW-0805">Transcription regulation</keyword>
<dbReference type="Gene3D" id="1.10.10.10">
    <property type="entry name" value="Winged helix-like DNA-binding domain superfamily/Winged helix DNA-binding domain"/>
    <property type="match status" value="1"/>
</dbReference>